<comment type="caution">
    <text evidence="1">The sequence shown here is derived from an EMBL/GenBank/DDBJ whole genome shotgun (WGS) entry which is preliminary data.</text>
</comment>
<dbReference type="Proteomes" id="UP000052232">
    <property type="component" value="Unassembled WGS sequence"/>
</dbReference>
<keyword evidence="2" id="KW-1185">Reference proteome</keyword>
<dbReference type="AlphaFoldDB" id="A0A0J7Y5A3"/>
<sequence length="41" mass="4017">MADFCSAVDTGAGEEGGFFDALANGPVAASDPSIETDRGAP</sequence>
<dbReference type="STRING" id="1420583.V473_09495"/>
<protein>
    <submittedName>
        <fullName evidence="1">Uncharacterized protein</fullName>
    </submittedName>
</protein>
<organism evidence="1 2">
    <name type="scientific">Sphingobium cupriresistens LL01</name>
    <dbReference type="NCBI Taxonomy" id="1420583"/>
    <lineage>
        <taxon>Bacteria</taxon>
        <taxon>Pseudomonadati</taxon>
        <taxon>Pseudomonadota</taxon>
        <taxon>Alphaproteobacteria</taxon>
        <taxon>Sphingomonadales</taxon>
        <taxon>Sphingomonadaceae</taxon>
        <taxon>Sphingobium</taxon>
    </lineage>
</organism>
<evidence type="ECO:0000313" key="1">
    <source>
        <dbReference type="EMBL" id="KMS58847.1"/>
    </source>
</evidence>
<evidence type="ECO:0000313" key="2">
    <source>
        <dbReference type="Proteomes" id="UP000052232"/>
    </source>
</evidence>
<gene>
    <name evidence="1" type="ORF">V473_09495</name>
</gene>
<proteinExistence type="predicted"/>
<dbReference type="PATRIC" id="fig|1420583.3.peg.1911"/>
<dbReference type="EMBL" id="JACT01000001">
    <property type="protein sequence ID" value="KMS58847.1"/>
    <property type="molecule type" value="Genomic_DNA"/>
</dbReference>
<accession>A0A0J7Y5A3</accession>
<name>A0A0J7Y5A3_9SPHN</name>
<reference evidence="1 2" key="1">
    <citation type="journal article" date="2015" name="G3 (Bethesda)">
        <title>Insights into Ongoing Evolution of the Hexachlorocyclohexane Catabolic Pathway from Comparative Genomics of Ten Sphingomonadaceae Strains.</title>
        <authorList>
            <person name="Pearce S.L."/>
            <person name="Oakeshott J.G."/>
            <person name="Pandey G."/>
        </authorList>
    </citation>
    <scope>NUCLEOTIDE SEQUENCE [LARGE SCALE GENOMIC DNA]</scope>
    <source>
        <strain evidence="1 2">LL01</strain>
    </source>
</reference>